<keyword evidence="4" id="KW-0808">Transferase</keyword>
<evidence type="ECO:0000256" key="8">
    <source>
        <dbReference type="ARBA" id="ARBA00055771"/>
    </source>
</evidence>
<dbReference type="InterPro" id="IPR004007">
    <property type="entry name" value="DhaL_dom"/>
</dbReference>
<evidence type="ECO:0000256" key="7">
    <source>
        <dbReference type="ARBA" id="ARBA00046577"/>
    </source>
</evidence>
<sequence>MAERMILMELTKELLAEWISRFSEKIQNNKGYLSDLDAAIGDGDHGNNMARGMQAVTESLEKNETADTTQSLKLIAMSLISKVGGASGPLYGTAFLEMAKASNDTKDLGELLQEALSGIKKRGGAQPNDKTMVDVWNKVVSKADDSSLTNADIEAAVESTKDMVAKKGRASYLGERSVGHLDPGAVSSGYLFEALLEAEESL</sequence>
<comment type="subunit">
    <text evidence="7">Homodimer. The dihydroxyacetone kinase complex is composed of a homodimer of DhaM, a homodimer of DhaK and the subunit DhaL.</text>
</comment>
<keyword evidence="5 10" id="KW-0418">Kinase</keyword>
<keyword evidence="6" id="KW-0319">Glycerol metabolism</keyword>
<dbReference type="NCBIfam" id="TIGR02365">
    <property type="entry name" value="dha_L_ycgS"/>
    <property type="match status" value="1"/>
</dbReference>
<reference evidence="10 11" key="1">
    <citation type="journal article" date="2015" name="BMC Microbiol.">
        <title>Lactobacillus ruminis strains cluster according to their mammalian gut source.</title>
        <authorList>
            <person name="O' Donnell M.M."/>
            <person name="Harris H.M."/>
            <person name="Lynch D.B."/>
            <person name="Ross R.P."/>
            <person name="O'Toole P.W."/>
        </authorList>
    </citation>
    <scope>NUCLEOTIDE SEQUENCE [LARGE SCALE GENOMIC DNA]</scope>
    <source>
        <strain evidence="10 11">ATCC 27780</strain>
    </source>
</reference>
<evidence type="ECO:0000256" key="6">
    <source>
        <dbReference type="ARBA" id="ARBA00022798"/>
    </source>
</evidence>
<evidence type="ECO:0000256" key="3">
    <source>
        <dbReference type="ARBA" id="ARBA00012095"/>
    </source>
</evidence>
<organism evidence="10 11">
    <name type="scientific">Ligilactobacillus ruminis</name>
    <dbReference type="NCBI Taxonomy" id="1623"/>
    <lineage>
        <taxon>Bacteria</taxon>
        <taxon>Bacillati</taxon>
        <taxon>Bacillota</taxon>
        <taxon>Bacilli</taxon>
        <taxon>Lactobacillales</taxon>
        <taxon>Lactobacillaceae</taxon>
        <taxon>Ligilactobacillus</taxon>
    </lineage>
</organism>
<dbReference type="FunFam" id="1.25.40.340:FF:000002">
    <property type="entry name" value="Dihydroxyacetone kinase, L subunit"/>
    <property type="match status" value="1"/>
</dbReference>
<dbReference type="AlphaFoldDB" id="A0A837IT54"/>
<evidence type="ECO:0000259" key="9">
    <source>
        <dbReference type="PROSITE" id="PS51480"/>
    </source>
</evidence>
<protein>
    <recommendedName>
        <fullName evidence="3">phosphoenolpyruvate--glycerone phosphotransferase</fullName>
        <ecNumber evidence="3">2.7.1.121</ecNumber>
    </recommendedName>
</protein>
<dbReference type="SMART" id="SM01120">
    <property type="entry name" value="Dak2"/>
    <property type="match status" value="1"/>
</dbReference>
<evidence type="ECO:0000256" key="4">
    <source>
        <dbReference type="ARBA" id="ARBA00022679"/>
    </source>
</evidence>
<proteinExistence type="predicted"/>
<evidence type="ECO:0000256" key="1">
    <source>
        <dbReference type="ARBA" id="ARBA00001113"/>
    </source>
</evidence>
<dbReference type="GO" id="GO:0004371">
    <property type="term" value="F:glycerone kinase activity"/>
    <property type="evidence" value="ECO:0007669"/>
    <property type="project" value="InterPro"/>
</dbReference>
<evidence type="ECO:0000256" key="5">
    <source>
        <dbReference type="ARBA" id="ARBA00022777"/>
    </source>
</evidence>
<evidence type="ECO:0000313" key="10">
    <source>
        <dbReference type="EMBL" id="KLA45820.1"/>
    </source>
</evidence>
<dbReference type="PANTHER" id="PTHR28629:SF4">
    <property type="entry name" value="TRIOKINASE_FMN CYCLASE"/>
    <property type="match status" value="1"/>
</dbReference>
<dbReference type="EC" id="2.7.1.121" evidence="3"/>
<dbReference type="PANTHER" id="PTHR28629">
    <property type="entry name" value="TRIOKINASE/FMN CYCLASE"/>
    <property type="match status" value="1"/>
</dbReference>
<comment type="caution">
    <text evidence="10">The sequence shown here is derived from an EMBL/GenBank/DDBJ whole genome shotgun (WGS) entry which is preliminary data.</text>
</comment>
<gene>
    <name evidence="10" type="ORF">LRB_1191</name>
</gene>
<evidence type="ECO:0000313" key="11">
    <source>
        <dbReference type="Proteomes" id="UP000035618"/>
    </source>
</evidence>
<dbReference type="GO" id="GO:0019563">
    <property type="term" value="P:glycerol catabolic process"/>
    <property type="evidence" value="ECO:0007669"/>
    <property type="project" value="TreeGrafter"/>
</dbReference>
<feature type="domain" description="DhaL" evidence="9">
    <location>
        <begin position="13"/>
        <end position="197"/>
    </location>
</feature>
<evidence type="ECO:0000256" key="2">
    <source>
        <dbReference type="ARBA" id="ARBA00004745"/>
    </source>
</evidence>
<comment type="function">
    <text evidence="8">ADP-binding subunit of the dihydroxyacetone kinase, which is responsible for the phosphoenolpyruvate (PEP)-dependent phosphorylation of dihydroxyacetone. DhaL-ADP is converted to DhaL-ATP via a phosphoryl group transfer from DhaM and transmits it to dihydroxyacetone binds to DhaK.</text>
</comment>
<dbReference type="PROSITE" id="PS51480">
    <property type="entry name" value="DHAL"/>
    <property type="match status" value="1"/>
</dbReference>
<dbReference type="GO" id="GO:0047324">
    <property type="term" value="F:phosphoenolpyruvate-glycerone phosphotransferase activity"/>
    <property type="evidence" value="ECO:0007669"/>
    <property type="project" value="UniProtKB-EC"/>
</dbReference>
<dbReference type="InterPro" id="IPR050861">
    <property type="entry name" value="Dihydroxyacetone_Kinase"/>
</dbReference>
<accession>A0A837IT54</accession>
<dbReference type="Proteomes" id="UP000035618">
    <property type="component" value="Unassembled WGS sequence"/>
</dbReference>
<comment type="catalytic activity">
    <reaction evidence="1">
        <text>dihydroxyacetone + phosphoenolpyruvate = dihydroxyacetone phosphate + pyruvate</text>
        <dbReference type="Rhea" id="RHEA:18381"/>
        <dbReference type="ChEBI" id="CHEBI:15361"/>
        <dbReference type="ChEBI" id="CHEBI:16016"/>
        <dbReference type="ChEBI" id="CHEBI:57642"/>
        <dbReference type="ChEBI" id="CHEBI:58702"/>
        <dbReference type="EC" id="2.7.1.121"/>
    </reaction>
</comment>
<name>A0A837IT54_9LACO</name>
<dbReference type="SUPFAM" id="SSF101473">
    <property type="entry name" value="DhaL-like"/>
    <property type="match status" value="1"/>
</dbReference>
<dbReference type="EMBL" id="JHAJ01000092">
    <property type="protein sequence ID" value="KLA45820.1"/>
    <property type="molecule type" value="Genomic_DNA"/>
</dbReference>
<dbReference type="Pfam" id="PF02734">
    <property type="entry name" value="Dak2"/>
    <property type="match status" value="1"/>
</dbReference>
<dbReference type="Gene3D" id="1.25.40.340">
    <property type="match status" value="1"/>
</dbReference>
<dbReference type="InterPro" id="IPR012737">
    <property type="entry name" value="DhaK_L_YcgS"/>
</dbReference>
<comment type="pathway">
    <text evidence="2">Polyol metabolism; glycerol degradation.</text>
</comment>
<dbReference type="GO" id="GO:0005829">
    <property type="term" value="C:cytosol"/>
    <property type="evidence" value="ECO:0007669"/>
    <property type="project" value="TreeGrafter"/>
</dbReference>
<dbReference type="InterPro" id="IPR036117">
    <property type="entry name" value="DhaL_dom_sf"/>
</dbReference>